<dbReference type="SMART" id="SM00642">
    <property type="entry name" value="Aamy"/>
    <property type="match status" value="1"/>
</dbReference>
<dbReference type="Pfam" id="PF00128">
    <property type="entry name" value="Alpha-amylase"/>
    <property type="match status" value="1"/>
</dbReference>
<organism evidence="2 3">
    <name type="scientific">Silvibacterium bohemicum</name>
    <dbReference type="NCBI Taxonomy" id="1577686"/>
    <lineage>
        <taxon>Bacteria</taxon>
        <taxon>Pseudomonadati</taxon>
        <taxon>Acidobacteriota</taxon>
        <taxon>Terriglobia</taxon>
        <taxon>Terriglobales</taxon>
        <taxon>Acidobacteriaceae</taxon>
        <taxon>Silvibacterium</taxon>
    </lineage>
</organism>
<sequence>MDETINECVDRMLRSNARAPLSTYRLQMHAGFTFADAEAVLPYLKKLGIGDVYTSPVFEARPGSMHGYDVARHDRFNPELGGDEGFARFTGRLKELGMGYLMDIVPNHMGVGNDSVWWQDVLENGRASEYAGFFDIDWTPLKADMQGKLLLPILGKQYGEELENKQIQIEIEDGKLRVRYYEHIMPLAPRSLPLLFPQSEWEAWGLPESFASLLRDVSHIPPHDTADANLASHRRQQLVELKPRLRAALCDPGLRPIIDKALTQVNGVEGDARSFDRLHEVLEAQPYRLALWRVSSEEINYRRFFDINDLVGLRMENPTVFAATHCLIRKILAEKQVTGLRIDHCDGMFNPRQYLIRLQLLFAASQCAGPEAAGPLSPNGIEADIRESVRGFDWSSISGPLYVVVEKILEPREALPAGWPVRGTSGYDFVHFANQVFIQPNNLKKFDSLYASIIGRTSDPDDIIYRSKLLVMQNALSSETYVLTNLLSQLAASDRRARDFTDNVLETAIRETIACFPVYRTYIDDRGRYTQRDRAFIHHAIARAKYRNPDIDASAFDFLENTLLLQEHEGSDIDQRELYFALKFQQLTGPVMAKGVEDTAFYIYNRFISSNEVGSSMKSFGISVESFHSSNEERLLNSPDAILGTSTHDTKRSEDVRNRLNVISELENRWPSLIRRWYRMNAKARQTLEDGRVAPDPNEEYLIYQTIAGAWPWVMNSEEDRKSFLDRLKEYMSKALSEAKINLSWVSPNEKYVTAVHAFLESLLIPTERGRETRFVESLNEILPLLRIFGAVNSLAQVVLKVASPGVPDFYQGSEMWDLTLVDPDNRHPVDYSVYANALDTLRETAAEKGAAALCGELLNDMSDGRSKLWTAHRALSTRHDLGELFRSGEYLPVTPEGTIAQHVISFVRRHQGQSVLVVVPRLACTMMGKQAKLPLGEAWGTESLPLSDYAGKNFVNVFTDELVTVTREGTLPLKEVFKTYPVAILKGVE</sequence>
<dbReference type="PANTHER" id="PTHR10357:SF216">
    <property type="entry name" value="MALTOOLIGOSYL TREHALOSE SYNTHASE-RELATED"/>
    <property type="match status" value="1"/>
</dbReference>
<dbReference type="PANTHER" id="PTHR10357">
    <property type="entry name" value="ALPHA-AMYLASE FAMILY MEMBER"/>
    <property type="match status" value="1"/>
</dbReference>
<dbReference type="CDD" id="cd11336">
    <property type="entry name" value="AmyAc_MTSase"/>
    <property type="match status" value="1"/>
</dbReference>
<keyword evidence="2" id="KW-0413">Isomerase</keyword>
<keyword evidence="3" id="KW-1185">Reference proteome</keyword>
<dbReference type="EMBL" id="JACHEK010000002">
    <property type="protein sequence ID" value="MBB6143510.1"/>
    <property type="molecule type" value="Genomic_DNA"/>
</dbReference>
<feature type="domain" description="Glycosyl hydrolase family 13 catalytic" evidence="1">
    <location>
        <begin position="9"/>
        <end position="547"/>
    </location>
</feature>
<dbReference type="OrthoDB" id="9805159at2"/>
<proteinExistence type="predicted"/>
<protein>
    <submittedName>
        <fullName evidence="2">(1-&gt;4)-alpha-D-glucan 1-alpha-D-glucosylmutase</fullName>
        <ecNumber evidence="2">5.4.99.15</ecNumber>
    </submittedName>
</protein>
<evidence type="ECO:0000313" key="2">
    <source>
        <dbReference type="EMBL" id="MBB6143510.1"/>
    </source>
</evidence>
<dbReference type="InterPro" id="IPR017853">
    <property type="entry name" value="GH"/>
</dbReference>
<comment type="caution">
    <text evidence="2">The sequence shown here is derived from an EMBL/GenBank/DDBJ whole genome shotgun (WGS) entry which is preliminary data.</text>
</comment>
<dbReference type="AlphaFoldDB" id="A0A841JQT0"/>
<evidence type="ECO:0000313" key="3">
    <source>
        <dbReference type="Proteomes" id="UP000538666"/>
    </source>
</evidence>
<name>A0A841JQT0_9BACT</name>
<dbReference type="NCBIfam" id="TIGR02401">
    <property type="entry name" value="trehalose_TreY"/>
    <property type="match status" value="1"/>
</dbReference>
<dbReference type="InterPro" id="IPR006047">
    <property type="entry name" value="GH13_cat_dom"/>
</dbReference>
<dbReference type="InterPro" id="IPR012767">
    <property type="entry name" value="Trehalose_TreY"/>
</dbReference>
<dbReference type="GO" id="GO:0005992">
    <property type="term" value="P:trehalose biosynthetic process"/>
    <property type="evidence" value="ECO:0007669"/>
    <property type="project" value="TreeGrafter"/>
</dbReference>
<evidence type="ECO:0000259" key="1">
    <source>
        <dbReference type="SMART" id="SM00642"/>
    </source>
</evidence>
<reference evidence="2 3" key="1">
    <citation type="submission" date="2020-08" db="EMBL/GenBank/DDBJ databases">
        <title>Genomic Encyclopedia of Type Strains, Phase IV (KMG-IV): sequencing the most valuable type-strain genomes for metagenomic binning, comparative biology and taxonomic classification.</title>
        <authorList>
            <person name="Goeker M."/>
        </authorList>
    </citation>
    <scope>NUCLEOTIDE SEQUENCE [LARGE SCALE GENOMIC DNA]</scope>
    <source>
        <strain evidence="2 3">DSM 103733</strain>
    </source>
</reference>
<dbReference type="Gene3D" id="3.20.20.80">
    <property type="entry name" value="Glycosidases"/>
    <property type="match status" value="4"/>
</dbReference>
<dbReference type="RefSeq" id="WP_050062373.1">
    <property type="nucleotide sequence ID" value="NZ_JACHEK010000002.1"/>
</dbReference>
<dbReference type="EC" id="5.4.99.15" evidence="2"/>
<dbReference type="GO" id="GO:0047470">
    <property type="term" value="F:(1,4)-alpha-D-glucan 1-alpha-D-glucosylmutase activity"/>
    <property type="evidence" value="ECO:0007669"/>
    <property type="project" value="UniProtKB-EC"/>
</dbReference>
<dbReference type="SUPFAM" id="SSF51445">
    <property type="entry name" value="(Trans)glycosidases"/>
    <property type="match status" value="1"/>
</dbReference>
<dbReference type="Proteomes" id="UP000538666">
    <property type="component" value="Unassembled WGS sequence"/>
</dbReference>
<accession>A0A841JQT0</accession>
<gene>
    <name evidence="2" type="ORF">HNQ77_001454</name>
</gene>
<dbReference type="GO" id="GO:0030980">
    <property type="term" value="P:alpha-glucan catabolic process"/>
    <property type="evidence" value="ECO:0007669"/>
    <property type="project" value="TreeGrafter"/>
</dbReference>